<evidence type="ECO:0000313" key="12">
    <source>
        <dbReference type="EMBL" id="KRY86676.1"/>
    </source>
</evidence>
<dbReference type="Proteomes" id="UP000054995">
    <property type="component" value="Unassembled WGS sequence"/>
</dbReference>
<name>A0A0V1FKY4_TRIPS</name>
<evidence type="ECO:0000256" key="1">
    <source>
        <dbReference type="ARBA" id="ARBA00004123"/>
    </source>
</evidence>
<dbReference type="Gene3D" id="3.40.50.300">
    <property type="entry name" value="P-loop containing nucleotide triphosphate hydrolases"/>
    <property type="match status" value="2"/>
</dbReference>
<dbReference type="Gene3D" id="3.30.70.1620">
    <property type="match status" value="1"/>
</dbReference>
<evidence type="ECO:0000256" key="4">
    <source>
        <dbReference type="ARBA" id="ARBA00022840"/>
    </source>
</evidence>
<comment type="similarity">
    <text evidence="2">Belongs to the SMC family. SMC4 subfamily.</text>
</comment>
<evidence type="ECO:0000256" key="5">
    <source>
        <dbReference type="ARBA" id="ARBA00023054"/>
    </source>
</evidence>
<evidence type="ECO:0000259" key="11">
    <source>
        <dbReference type="SMART" id="SM00968"/>
    </source>
</evidence>
<dbReference type="Pfam" id="PF02463">
    <property type="entry name" value="SMC_N"/>
    <property type="match status" value="1"/>
</dbReference>
<keyword evidence="7 8" id="KW-0539">Nucleus</keyword>
<dbReference type="SUPFAM" id="SSF75553">
    <property type="entry name" value="Smc hinge domain"/>
    <property type="match status" value="1"/>
</dbReference>
<dbReference type="GO" id="GO:0007076">
    <property type="term" value="P:mitotic chromosome condensation"/>
    <property type="evidence" value="ECO:0007669"/>
    <property type="project" value="TreeGrafter"/>
</dbReference>
<dbReference type="PIRSF" id="PIRSF005719">
    <property type="entry name" value="SMC"/>
    <property type="match status" value="1"/>
</dbReference>
<keyword evidence="5 9" id="KW-0175">Coiled coil</keyword>
<sequence length="1409" mass="160510">MINKFSECNSYRSQFKLDELNLTINTVSYKIQTSLRMQETNAPDENQVQSDDEEENTPNEALNKINEESLVDDGATEQHFYAVVNDVAVLQKELPPPPEPPIKCDGTGPRLMIKEIWIENFKSYAGRHVIGPFHKSFTAIVGPNGSGKSNVIDSLLFVFGYRAQRIRSKKISVLIHNTTEHGHMRFCKVEVHFCLIVDRPDGGYDVVADSEFVISRTAHRDGTSVYQIDNSVVRFAQIGERLQQYGIDLNHSRFLILQGEVELISLMKAKGDDNDPGMLEYLEDLIGSSRLKPCIQELQEKINEVQDVQCERASKLKRIQTQQMNLEESKTEAIFYLRLQNEQIRIKHLKTQLKLIKHEQELKLLIEKQEQLQAEHDEIKDAVEHHKQLALTSQRELDSLKKCIIVDVDGEFVDDFMKKNTAVAAAENVRNQYSQFEKNAEKAKKDLSTLRVEIEKKENSLTNYKEKARKDFGFFLIFLIFQLNILEELKIKRDACLQVINDLDARLPELKATQLELQENIKVKMESVQKDTAEMTTEINTLTSELQKLKPQENAITAKLRTAQNELLTLKSQHSAGKESIDEKNKAYDELLQSIKQEELKFELCEKQLNSFERDVMAKKAELKTLIAKEASLMAELRDMENKDQEMRMRFNQGTGQNRIVQALMSEKKIGKFKGFYGRLGDLGGIDQKYDVAISTACPQLDSFVTDTMTTATECVDFLKMSNLGRATFIALDKIKDCADAIKRPFTAPKGSKRLFDLIAAEDVDVLPAFYFALRDTLVTETAEEARIIGLKQGVRRRVVSLGGMLVEMSGSMTAGGKPISGRMGRTATAQKEVITSKDLKVIQGKLDKMRDSHEAVLAEKNNMERTVESLDGKFTQAKLEYEQQRNALQMLREREVILKRELKQAKQIFDRSISAENRMLNLESEIEQLEKGSQYWRCMEVVELNKQSSLNTELNKLQEEVASVAERAVGSLRTRLTDCEREIKAYQNKLKKGDVEARTAEKNISSTEKALERTVVEISQGKDNIGKLERQLEEFEVQAAEFKDKITEAEENMKSISKIMEDAKNEADTLGNKVQELSSHLIDVNAALKETTAKTTKRSHTVSRLKDDIGKLNLSDFCGLFSYENEDHLKSNNNNERHGFSENRYFPSDCFDQLVVPGEDEIDAVDEEELESRLLMVGGIMKNIKPDLEALEEYKEKAEAYKVVYQQVTQADELHKQLYAKLDDAKRLRLHEFMSALNVIREKLKDIYRTLTNGGDADLELIDTMNPFIDGVNYSVRPPKKTWKEMSHLSGGEKTLSSLSLVFALHAYRPTPLYVMDEIDAALDFRNVSIVGNYVSNRTSNAQFIVISLRPQMFELAKLLVGIYKTDNCTKSIPMEPAIIFNLSEDAEKKSPENNSTQVDNVPLIKYI</sequence>
<dbReference type="InterPro" id="IPR010935">
    <property type="entry name" value="SMC_hinge"/>
</dbReference>
<feature type="coiled-coil region" evidence="9">
    <location>
        <begin position="339"/>
        <end position="389"/>
    </location>
</feature>
<evidence type="ECO:0000256" key="2">
    <source>
        <dbReference type="ARBA" id="ARBA00006005"/>
    </source>
</evidence>
<dbReference type="InterPro" id="IPR024704">
    <property type="entry name" value="SMC"/>
</dbReference>
<evidence type="ECO:0000256" key="9">
    <source>
        <dbReference type="SAM" id="Coils"/>
    </source>
</evidence>
<evidence type="ECO:0000256" key="6">
    <source>
        <dbReference type="ARBA" id="ARBA00023067"/>
    </source>
</evidence>
<feature type="compositionally biased region" description="Polar residues" evidence="10">
    <location>
        <begin position="39"/>
        <end position="49"/>
    </location>
</feature>
<proteinExistence type="inferred from homology"/>
<feature type="domain" description="SMC hinge" evidence="11">
    <location>
        <begin position="674"/>
        <end position="790"/>
    </location>
</feature>
<dbReference type="SMART" id="SM00968">
    <property type="entry name" value="SMC_hinge"/>
    <property type="match status" value="1"/>
</dbReference>
<dbReference type="OrthoDB" id="5575062at2759"/>
<keyword evidence="13" id="KW-1185">Reference proteome</keyword>
<comment type="subcellular location">
    <subcellularLocation>
        <location evidence="1 8">Nucleus</location>
    </subcellularLocation>
</comment>
<dbReference type="PANTHER" id="PTHR18937">
    <property type="entry name" value="STRUCTURAL MAINTENANCE OF CHROMOSOMES SMC FAMILY MEMBER"/>
    <property type="match status" value="1"/>
</dbReference>
<feature type="coiled-coil region" evidence="9">
    <location>
        <begin position="578"/>
        <end position="643"/>
    </location>
</feature>
<evidence type="ECO:0000256" key="10">
    <source>
        <dbReference type="SAM" id="MobiDB-lite"/>
    </source>
</evidence>
<keyword evidence="4" id="KW-0067">ATP-binding</keyword>
<evidence type="ECO:0000256" key="3">
    <source>
        <dbReference type="ARBA" id="ARBA00022741"/>
    </source>
</evidence>
<evidence type="ECO:0000313" key="13">
    <source>
        <dbReference type="Proteomes" id="UP000054995"/>
    </source>
</evidence>
<evidence type="ECO:0000256" key="8">
    <source>
        <dbReference type="PIRNR" id="PIRNR005719"/>
    </source>
</evidence>
<accession>A0A0V1FKY4</accession>
<dbReference type="InterPro" id="IPR003395">
    <property type="entry name" value="RecF/RecN/SMC_N"/>
</dbReference>
<keyword evidence="6" id="KW-0226">DNA condensation</keyword>
<dbReference type="GO" id="GO:0005524">
    <property type="term" value="F:ATP binding"/>
    <property type="evidence" value="ECO:0007669"/>
    <property type="project" value="UniProtKB-KW"/>
</dbReference>
<protein>
    <recommendedName>
        <fullName evidence="8">Structural maintenance of chromosomes protein</fullName>
    </recommendedName>
</protein>
<keyword evidence="3" id="KW-0547">Nucleotide-binding</keyword>
<dbReference type="SUPFAM" id="SSF52540">
    <property type="entry name" value="P-loop containing nucleoside triphosphate hydrolases"/>
    <property type="match status" value="1"/>
</dbReference>
<evidence type="ECO:0000256" key="7">
    <source>
        <dbReference type="ARBA" id="ARBA00023242"/>
    </source>
</evidence>
<feature type="region of interest" description="Disordered" evidence="10">
    <location>
        <begin position="39"/>
        <end position="58"/>
    </location>
</feature>
<dbReference type="GO" id="GO:0000796">
    <property type="term" value="C:condensin complex"/>
    <property type="evidence" value="ECO:0007669"/>
    <property type="project" value="TreeGrafter"/>
</dbReference>
<comment type="caution">
    <text evidence="12">The sequence shown here is derived from an EMBL/GenBank/DDBJ whole genome shotgun (WGS) entry which is preliminary data.</text>
</comment>
<dbReference type="Pfam" id="PF06470">
    <property type="entry name" value="SMC_hinge"/>
    <property type="match status" value="1"/>
</dbReference>
<dbReference type="EMBL" id="JYDT01000067">
    <property type="protein sequence ID" value="KRY86676.1"/>
    <property type="molecule type" value="Genomic_DNA"/>
</dbReference>
<dbReference type="GO" id="GO:0005634">
    <property type="term" value="C:nucleus"/>
    <property type="evidence" value="ECO:0007669"/>
    <property type="project" value="UniProtKB-SubCell"/>
</dbReference>
<reference evidence="12 13" key="1">
    <citation type="submission" date="2015-01" db="EMBL/GenBank/DDBJ databases">
        <title>Evolution of Trichinella species and genotypes.</title>
        <authorList>
            <person name="Korhonen P.K."/>
            <person name="Edoardo P."/>
            <person name="Giuseppe L.R."/>
            <person name="Gasser R.B."/>
        </authorList>
    </citation>
    <scope>NUCLEOTIDE SEQUENCE [LARGE SCALE GENOMIC DNA]</scope>
    <source>
        <strain evidence="12">ISS470</strain>
    </source>
</reference>
<gene>
    <name evidence="12" type="primary">smc4</name>
    <name evidence="12" type="ORF">T4D_5269</name>
</gene>
<dbReference type="InterPro" id="IPR036277">
    <property type="entry name" value="SMC_hinge_sf"/>
</dbReference>
<feature type="coiled-coil region" evidence="9">
    <location>
        <begin position="426"/>
        <end position="520"/>
    </location>
</feature>
<organism evidence="12 13">
    <name type="scientific">Trichinella pseudospiralis</name>
    <name type="common">Parasitic roundworm</name>
    <dbReference type="NCBI Taxonomy" id="6337"/>
    <lineage>
        <taxon>Eukaryota</taxon>
        <taxon>Metazoa</taxon>
        <taxon>Ecdysozoa</taxon>
        <taxon>Nematoda</taxon>
        <taxon>Enoplea</taxon>
        <taxon>Dorylaimia</taxon>
        <taxon>Trichinellida</taxon>
        <taxon>Trichinellidae</taxon>
        <taxon>Trichinella</taxon>
    </lineage>
</organism>
<dbReference type="Gene3D" id="1.20.1060.20">
    <property type="match status" value="1"/>
</dbReference>
<dbReference type="PANTHER" id="PTHR18937:SF172">
    <property type="entry name" value="STRUCTURAL MAINTENANCE OF CHROMOSOMES PROTEIN"/>
    <property type="match status" value="1"/>
</dbReference>
<feature type="coiled-coil region" evidence="9">
    <location>
        <begin position="847"/>
        <end position="1081"/>
    </location>
</feature>
<dbReference type="Gene3D" id="1.10.287.1490">
    <property type="match status" value="1"/>
</dbReference>
<dbReference type="SUPFAM" id="SSF57997">
    <property type="entry name" value="Tropomyosin"/>
    <property type="match status" value="1"/>
</dbReference>
<dbReference type="InterPro" id="IPR027417">
    <property type="entry name" value="P-loop_NTPase"/>
</dbReference>